<dbReference type="InterPro" id="IPR005543">
    <property type="entry name" value="PASTA_dom"/>
</dbReference>
<protein>
    <recommendedName>
        <fullName evidence="1">PASTA domain-containing protein</fullName>
    </recommendedName>
</protein>
<dbReference type="AlphaFoldDB" id="A0A645GE05"/>
<proteinExistence type="predicted"/>
<feature type="domain" description="PASTA" evidence="1">
    <location>
        <begin position="43"/>
        <end position="109"/>
    </location>
</feature>
<accession>A0A645GE05</accession>
<dbReference type="Gene3D" id="3.30.10.20">
    <property type="match status" value="2"/>
</dbReference>
<dbReference type="CDD" id="cd06577">
    <property type="entry name" value="PASTA_pknB"/>
    <property type="match status" value="2"/>
</dbReference>
<evidence type="ECO:0000313" key="2">
    <source>
        <dbReference type="EMBL" id="MPN25128.1"/>
    </source>
</evidence>
<dbReference type="SUPFAM" id="SSF54184">
    <property type="entry name" value="Penicillin-binding protein 2x (pbp-2x), c-terminal domain"/>
    <property type="match status" value="1"/>
</dbReference>
<sequence length="180" mass="19485">MADIRKENSDTVVEGYVTRTDPEIGTEVPDQSTVIVYISLGKEVKEIKMPSVLGYSIEDARQMLISGGFSIKEVKQVESSSPKGVVVSQSIPADAMVEEKSEVTLEVSIGMNTSKDILVNLPLTPFEFTLKIYVNGVEQYSGVHKASEGSVTIPVKGSGSSLVEVFVDSRLHASDIINFN</sequence>
<dbReference type="SMART" id="SM00740">
    <property type="entry name" value="PASTA"/>
    <property type="match status" value="1"/>
</dbReference>
<gene>
    <name evidence="2" type="ORF">SDC9_172535</name>
</gene>
<evidence type="ECO:0000259" key="1">
    <source>
        <dbReference type="PROSITE" id="PS51178"/>
    </source>
</evidence>
<dbReference type="EMBL" id="VSSQ01074186">
    <property type="protein sequence ID" value="MPN25128.1"/>
    <property type="molecule type" value="Genomic_DNA"/>
</dbReference>
<organism evidence="2">
    <name type="scientific">bioreactor metagenome</name>
    <dbReference type="NCBI Taxonomy" id="1076179"/>
    <lineage>
        <taxon>unclassified sequences</taxon>
        <taxon>metagenomes</taxon>
        <taxon>ecological metagenomes</taxon>
    </lineage>
</organism>
<reference evidence="2" key="1">
    <citation type="submission" date="2019-08" db="EMBL/GenBank/DDBJ databases">
        <authorList>
            <person name="Kucharzyk K."/>
            <person name="Murdoch R.W."/>
            <person name="Higgins S."/>
            <person name="Loffler F."/>
        </authorList>
    </citation>
    <scope>NUCLEOTIDE SEQUENCE</scope>
</reference>
<dbReference type="Pfam" id="PF03793">
    <property type="entry name" value="PASTA"/>
    <property type="match status" value="2"/>
</dbReference>
<dbReference type="PROSITE" id="PS51178">
    <property type="entry name" value="PASTA"/>
    <property type="match status" value="1"/>
</dbReference>
<name>A0A645GE05_9ZZZZ</name>
<comment type="caution">
    <text evidence="2">The sequence shown here is derived from an EMBL/GenBank/DDBJ whole genome shotgun (WGS) entry which is preliminary data.</text>
</comment>